<dbReference type="RefSeq" id="WP_187683760.1">
    <property type="nucleotide sequence ID" value="NZ_AP023396.1"/>
</dbReference>
<sequence length="118" mass="12358">MSAEPHDAGRHGRPRPGVHRAADAAHDAAVRAGFESALSVVRAAEASGVSTLDWFEYAAVHCRHSGVSVDAVHRAVAGGIAEGLGDNDVFGAGPERVDTSLATLRELLTTTVDRIYRS</sequence>
<feature type="compositionally biased region" description="Basic and acidic residues" evidence="1">
    <location>
        <begin position="1"/>
        <end position="10"/>
    </location>
</feature>
<evidence type="ECO:0000256" key="1">
    <source>
        <dbReference type="SAM" id="MobiDB-lite"/>
    </source>
</evidence>
<feature type="region of interest" description="Disordered" evidence="1">
    <location>
        <begin position="1"/>
        <end position="24"/>
    </location>
</feature>
<evidence type="ECO:0000313" key="2">
    <source>
        <dbReference type="EMBL" id="BCK56743.1"/>
    </source>
</evidence>
<protein>
    <submittedName>
        <fullName evidence="2">Uncharacterized protein</fullName>
    </submittedName>
</protein>
<dbReference type="GeneID" id="80348971"/>
<dbReference type="KEGG" id="nwl:NWFMUON74_45150"/>
<organism evidence="2 3">
    <name type="scientific">Nocardia wallacei</name>
    <dbReference type="NCBI Taxonomy" id="480035"/>
    <lineage>
        <taxon>Bacteria</taxon>
        <taxon>Bacillati</taxon>
        <taxon>Actinomycetota</taxon>
        <taxon>Actinomycetes</taxon>
        <taxon>Mycobacteriales</taxon>
        <taxon>Nocardiaceae</taxon>
        <taxon>Nocardia</taxon>
    </lineage>
</organism>
<dbReference type="EMBL" id="AP023396">
    <property type="protein sequence ID" value="BCK56743.1"/>
    <property type="molecule type" value="Genomic_DNA"/>
</dbReference>
<keyword evidence="3" id="KW-1185">Reference proteome</keyword>
<dbReference type="Proteomes" id="UP000516173">
    <property type="component" value="Chromosome"/>
</dbReference>
<gene>
    <name evidence="2" type="ORF">NWFMUON74_45150</name>
</gene>
<proteinExistence type="predicted"/>
<reference evidence="2 3" key="1">
    <citation type="submission" date="2020-08" db="EMBL/GenBank/DDBJ databases">
        <title>Genome Sequencing of Nocardia wallacei strain FMUON74 and assembly.</title>
        <authorList>
            <person name="Toyokawa M."/>
            <person name="Uesaka K."/>
        </authorList>
    </citation>
    <scope>NUCLEOTIDE SEQUENCE [LARGE SCALE GENOMIC DNA]</scope>
    <source>
        <strain evidence="2 3">FMUON74</strain>
    </source>
</reference>
<accession>A0A7G1KRA7</accession>
<dbReference type="AlphaFoldDB" id="A0A7G1KRA7"/>
<evidence type="ECO:0000313" key="3">
    <source>
        <dbReference type="Proteomes" id="UP000516173"/>
    </source>
</evidence>
<name>A0A7G1KRA7_9NOCA</name>